<dbReference type="PANTHER" id="PTHR47501">
    <property type="entry name" value="TRANSPOSASE-RELATED"/>
    <property type="match status" value="1"/>
</dbReference>
<dbReference type="InterPro" id="IPR012337">
    <property type="entry name" value="RNaseH-like_sf"/>
</dbReference>
<sequence>MEGKIVKLFSRDENKFHEVIEKAGLPKLLSTEMRFLKEYCHVMHPVAFALDILQKDKNMYLGYLLPTVLCMERHLENASKLDDKPLRYCEPLRRVLHEAIRRPNRFMYQLQDRSCAMATALLPAFMLNDWVSSENQKDAIKKSILKELETLEGEKQQDQEEDQQARARPAPANSSSSARSFDINDNEWQAADELDVDGDAHEDVNEDLISPEDKIFGFPTQQVSVSQGDTHIESAAEELDRYFLTVNRGWTVQSACIEIFFSGAGLSFRDIRSVLGDATLEKEVLLAMNHRYWSK</sequence>
<evidence type="ECO:0000256" key="1">
    <source>
        <dbReference type="SAM" id="MobiDB-lite"/>
    </source>
</evidence>
<dbReference type="Proteomes" id="UP001219518">
    <property type="component" value="Unassembled WGS sequence"/>
</dbReference>
<organism evidence="2 3">
    <name type="scientific">Frankliniella fusca</name>
    <dbReference type="NCBI Taxonomy" id="407009"/>
    <lineage>
        <taxon>Eukaryota</taxon>
        <taxon>Metazoa</taxon>
        <taxon>Ecdysozoa</taxon>
        <taxon>Arthropoda</taxon>
        <taxon>Hexapoda</taxon>
        <taxon>Insecta</taxon>
        <taxon>Pterygota</taxon>
        <taxon>Neoptera</taxon>
        <taxon>Paraneoptera</taxon>
        <taxon>Thysanoptera</taxon>
        <taxon>Terebrantia</taxon>
        <taxon>Thripoidea</taxon>
        <taxon>Thripidae</taxon>
        <taxon>Frankliniella</taxon>
    </lineage>
</organism>
<dbReference type="AlphaFoldDB" id="A0AAE1HNT3"/>
<keyword evidence="2" id="KW-0436">Ligase</keyword>
<evidence type="ECO:0000313" key="3">
    <source>
        <dbReference type="Proteomes" id="UP001219518"/>
    </source>
</evidence>
<accession>A0AAE1HNT3</accession>
<keyword evidence="3" id="KW-1185">Reference proteome</keyword>
<feature type="region of interest" description="Disordered" evidence="1">
    <location>
        <begin position="151"/>
        <end position="181"/>
    </location>
</feature>
<evidence type="ECO:0000313" key="2">
    <source>
        <dbReference type="EMBL" id="KAK3924628.1"/>
    </source>
</evidence>
<feature type="compositionally biased region" description="Low complexity" evidence="1">
    <location>
        <begin position="166"/>
        <end position="180"/>
    </location>
</feature>
<dbReference type="GO" id="GO:0016874">
    <property type="term" value="F:ligase activity"/>
    <property type="evidence" value="ECO:0007669"/>
    <property type="project" value="UniProtKB-KW"/>
</dbReference>
<comment type="caution">
    <text evidence="2">The sequence shown here is derived from an EMBL/GenBank/DDBJ whole genome shotgun (WGS) entry which is preliminary data.</text>
</comment>
<proteinExistence type="predicted"/>
<reference evidence="2" key="1">
    <citation type="submission" date="2021-07" db="EMBL/GenBank/DDBJ databases">
        <authorList>
            <person name="Catto M.A."/>
            <person name="Jacobson A."/>
            <person name="Kennedy G."/>
            <person name="Labadie P."/>
            <person name="Hunt B.G."/>
            <person name="Srinivasan R."/>
        </authorList>
    </citation>
    <scope>NUCLEOTIDE SEQUENCE</scope>
    <source>
        <strain evidence="2">PL_HMW_Pooled</strain>
        <tissue evidence="2">Head</tissue>
    </source>
</reference>
<gene>
    <name evidence="2" type="ORF">KUF71_012761</name>
</gene>
<reference evidence="2" key="2">
    <citation type="journal article" date="2023" name="BMC Genomics">
        <title>Pest status, molecular evolution, and epigenetic factors derived from the genome assembly of Frankliniella fusca, a thysanopteran phytovirus vector.</title>
        <authorList>
            <person name="Catto M.A."/>
            <person name="Labadie P.E."/>
            <person name="Jacobson A.L."/>
            <person name="Kennedy G.G."/>
            <person name="Srinivasan R."/>
            <person name="Hunt B.G."/>
        </authorList>
    </citation>
    <scope>NUCLEOTIDE SEQUENCE</scope>
    <source>
        <strain evidence="2">PL_HMW_Pooled</strain>
    </source>
</reference>
<dbReference type="PANTHER" id="PTHR47501:SF5">
    <property type="entry name" value="HAT C-TERMINAL DIMERISATION DOMAIN-CONTAINING PROTEIN"/>
    <property type="match status" value="1"/>
</dbReference>
<protein>
    <submittedName>
        <fullName evidence="2">Leucine--tRNA ligase</fullName>
    </submittedName>
</protein>
<dbReference type="EMBL" id="JAHWGI010001195">
    <property type="protein sequence ID" value="KAK3924628.1"/>
    <property type="molecule type" value="Genomic_DNA"/>
</dbReference>
<name>A0AAE1HNT3_9NEOP</name>
<dbReference type="SUPFAM" id="SSF53098">
    <property type="entry name" value="Ribonuclease H-like"/>
    <property type="match status" value="1"/>
</dbReference>